<evidence type="ECO:0000259" key="9">
    <source>
        <dbReference type="PROSITE" id="PS50928"/>
    </source>
</evidence>
<dbReference type="Pfam" id="PF00528">
    <property type="entry name" value="BPD_transp_1"/>
    <property type="match status" value="2"/>
</dbReference>
<evidence type="ECO:0000256" key="7">
    <source>
        <dbReference type="ARBA" id="ARBA00023136"/>
    </source>
</evidence>
<feature type="domain" description="ABC transmembrane type-1" evidence="9">
    <location>
        <begin position="67"/>
        <end position="270"/>
    </location>
</feature>
<dbReference type="PROSITE" id="PS50928">
    <property type="entry name" value="ABC_TM1"/>
    <property type="match status" value="2"/>
</dbReference>
<accession>F2K4Y3</accession>
<evidence type="ECO:0000313" key="10">
    <source>
        <dbReference type="EMBL" id="ADZ92626.1"/>
    </source>
</evidence>
<dbReference type="Proteomes" id="UP000001062">
    <property type="component" value="Chromosome"/>
</dbReference>
<dbReference type="KEGG" id="mme:Marme_3410"/>
<dbReference type="PANTHER" id="PTHR43357">
    <property type="entry name" value="INNER MEMBRANE ABC TRANSPORTER PERMEASE PROTEIN YDCV"/>
    <property type="match status" value="1"/>
</dbReference>
<feature type="transmembrane region" description="Helical" evidence="8">
    <location>
        <begin position="143"/>
        <end position="170"/>
    </location>
</feature>
<gene>
    <name evidence="10" type="ordered locus">Marme_3410</name>
</gene>
<reference evidence="10 11" key="1">
    <citation type="journal article" date="2012" name="Stand. Genomic Sci.">
        <title>Complete genome sequence of the melanogenic marine bacterium Marinomonas mediterranea type strain (MMB-1(T)).</title>
        <authorList>
            <person name="Lucas-Elio P."/>
            <person name="Goodwin L."/>
            <person name="Woyke T."/>
            <person name="Pitluck S."/>
            <person name="Nolan M."/>
            <person name="Kyrpides N.C."/>
            <person name="Detter J.C."/>
            <person name="Copeland A."/>
            <person name="Teshima H."/>
            <person name="Bruce D."/>
            <person name="Detter C."/>
            <person name="Tapia R."/>
            <person name="Han S."/>
            <person name="Land M.L."/>
            <person name="Ivanova N."/>
            <person name="Mikhailova N."/>
            <person name="Johnston A.W."/>
            <person name="Sanchez-Amat A."/>
        </authorList>
    </citation>
    <scope>NUCLEOTIDE SEQUENCE [LARGE SCALE GENOMIC DNA]</scope>
    <source>
        <strain evidence="11">ATCC 700492 / JCM 21426 / NBRC 103028 / MMB-1</strain>
    </source>
</reference>
<evidence type="ECO:0000256" key="3">
    <source>
        <dbReference type="ARBA" id="ARBA00022475"/>
    </source>
</evidence>
<evidence type="ECO:0000256" key="6">
    <source>
        <dbReference type="ARBA" id="ARBA00022989"/>
    </source>
</evidence>
<keyword evidence="11" id="KW-1185">Reference proteome</keyword>
<dbReference type="eggNOG" id="COG1178">
    <property type="taxonomic scope" value="Bacteria"/>
</dbReference>
<feature type="transmembrane region" description="Helical" evidence="8">
    <location>
        <begin position="252"/>
        <end position="274"/>
    </location>
</feature>
<comment type="subcellular location">
    <subcellularLocation>
        <location evidence="1">Cell inner membrane</location>
        <topology evidence="1">Multi-pass membrane protein</topology>
    </subcellularLocation>
    <subcellularLocation>
        <location evidence="8">Cell membrane</location>
        <topology evidence="8">Multi-pass membrane protein</topology>
    </subcellularLocation>
</comment>
<dbReference type="HOGENOM" id="CLU_021838_2_0_6"/>
<comment type="similarity">
    <text evidence="8">Belongs to the binding-protein-dependent transport system permease family.</text>
</comment>
<keyword evidence="4" id="KW-0997">Cell inner membrane</keyword>
<feature type="transmembrane region" description="Helical" evidence="8">
    <location>
        <begin position="531"/>
        <end position="552"/>
    </location>
</feature>
<dbReference type="STRING" id="717774.Marme_3410"/>
<dbReference type="GO" id="GO:0005886">
    <property type="term" value="C:plasma membrane"/>
    <property type="evidence" value="ECO:0007669"/>
    <property type="project" value="UniProtKB-SubCell"/>
</dbReference>
<feature type="transmembrane region" description="Helical" evidence="8">
    <location>
        <begin position="355"/>
        <end position="382"/>
    </location>
</feature>
<keyword evidence="7 8" id="KW-0472">Membrane</keyword>
<evidence type="ECO:0000256" key="5">
    <source>
        <dbReference type="ARBA" id="ARBA00022692"/>
    </source>
</evidence>
<evidence type="ECO:0000256" key="1">
    <source>
        <dbReference type="ARBA" id="ARBA00004429"/>
    </source>
</evidence>
<keyword evidence="5 8" id="KW-0812">Transmembrane</keyword>
<dbReference type="PANTHER" id="PTHR43357:SF3">
    <property type="entry name" value="FE(3+)-TRANSPORT SYSTEM PERMEASE PROTEIN FBPB 2"/>
    <property type="match status" value="1"/>
</dbReference>
<evidence type="ECO:0000256" key="2">
    <source>
        <dbReference type="ARBA" id="ARBA00022448"/>
    </source>
</evidence>
<dbReference type="SUPFAM" id="SSF161098">
    <property type="entry name" value="MetI-like"/>
    <property type="match status" value="2"/>
</dbReference>
<feature type="domain" description="ABC transmembrane type-1" evidence="9">
    <location>
        <begin position="356"/>
        <end position="548"/>
    </location>
</feature>
<keyword evidence="6 8" id="KW-1133">Transmembrane helix</keyword>
<organism evidence="10 11">
    <name type="scientific">Marinomonas mediterranea (strain ATCC 700492 / JCM 21426 / NBRC 103028 / MMB-1)</name>
    <dbReference type="NCBI Taxonomy" id="717774"/>
    <lineage>
        <taxon>Bacteria</taxon>
        <taxon>Pseudomonadati</taxon>
        <taxon>Pseudomonadota</taxon>
        <taxon>Gammaproteobacteria</taxon>
        <taxon>Oceanospirillales</taxon>
        <taxon>Oceanospirillaceae</taxon>
        <taxon>Marinomonas</taxon>
    </lineage>
</organism>
<proteinExistence type="inferred from homology"/>
<evidence type="ECO:0000256" key="4">
    <source>
        <dbReference type="ARBA" id="ARBA00022519"/>
    </source>
</evidence>
<dbReference type="AlphaFoldDB" id="F2K4Y3"/>
<evidence type="ECO:0000256" key="8">
    <source>
        <dbReference type="RuleBase" id="RU363032"/>
    </source>
</evidence>
<dbReference type="InterPro" id="IPR035906">
    <property type="entry name" value="MetI-like_sf"/>
</dbReference>
<feature type="transmembrane region" description="Helical" evidence="8">
    <location>
        <begin position="191"/>
        <end position="216"/>
    </location>
</feature>
<dbReference type="InterPro" id="IPR000515">
    <property type="entry name" value="MetI-like"/>
</dbReference>
<name>F2K4Y3_MARM1</name>
<dbReference type="GO" id="GO:0055085">
    <property type="term" value="P:transmembrane transport"/>
    <property type="evidence" value="ECO:0007669"/>
    <property type="project" value="InterPro"/>
</dbReference>
<keyword evidence="2 8" id="KW-0813">Transport</keyword>
<protein>
    <submittedName>
        <fullName evidence="10">ABC-type transporter, integral membrane subunit</fullName>
    </submittedName>
</protein>
<dbReference type="CDD" id="cd06261">
    <property type="entry name" value="TM_PBP2"/>
    <property type="match status" value="2"/>
</dbReference>
<feature type="transmembrane region" description="Helical" evidence="8">
    <location>
        <begin position="103"/>
        <end position="123"/>
    </location>
</feature>
<sequence length="557" mass="61441">MYSNARGSRLPLAFNLVSIFSLFLIIGLPVISVVLFAIFPSFNELSFARPFSNFIPQFSNPHLLTSTLNTLRLAFSVTLMSIMIAVILAYLRSRMHDHYGRIWDVLFLIPFLIPPYIASMAWIQMFQFNGFFYQWFDLNLSGFLFSFSGVVFVMTLHLFPLIYFAAVNAFKVVGNRYSDVAKIYGAGSVQIAFRILLPLIVPTLLSTGLIVFALTIEEFGTPDILGSRFGFSVLVTSIEEKLTDWPIDLPGASVLSLLLITIAISVYLIQIAISKRYTDSVDNQTMASKPLNHKGFMLVSHGIFFFVAVFTVVVPLFSILTSSMMQTMSRGLHWNNLSLEAYQTLFSLDDGALDAIYTSLTLALMTALITAVIGMLVAFTLIRLKPKGHKILDALSLLPNAMPAMVLSVGLILTWNQKFLPVTPYNTLFILLLAYTCLMLSYPIRMLTAAMKQLPASLDEAAAIYGADLLLIARRILFPLLIPISVAAGCIVFAISTRELVASLILAPAGTETVATYVFNQFDQGSVSSGMAMSFVVIVVSGMLIALGQLLAKRHAR</sequence>
<dbReference type="PATRIC" id="fig|717774.3.peg.3511"/>
<feature type="transmembrane region" description="Helical" evidence="8">
    <location>
        <begin position="12"/>
        <end position="39"/>
    </location>
</feature>
<keyword evidence="3" id="KW-1003">Cell membrane</keyword>
<feature type="transmembrane region" description="Helical" evidence="8">
    <location>
        <begin position="73"/>
        <end position="91"/>
    </location>
</feature>
<feature type="transmembrane region" description="Helical" evidence="8">
    <location>
        <begin position="425"/>
        <end position="444"/>
    </location>
</feature>
<dbReference type="RefSeq" id="WP_013662528.1">
    <property type="nucleotide sequence ID" value="NC_015276.1"/>
</dbReference>
<feature type="transmembrane region" description="Helical" evidence="8">
    <location>
        <begin position="295"/>
        <end position="320"/>
    </location>
</feature>
<feature type="transmembrane region" description="Helical" evidence="8">
    <location>
        <begin position="476"/>
        <end position="496"/>
    </location>
</feature>
<feature type="transmembrane region" description="Helical" evidence="8">
    <location>
        <begin position="394"/>
        <end position="413"/>
    </location>
</feature>
<dbReference type="EMBL" id="CP002583">
    <property type="protein sequence ID" value="ADZ92626.1"/>
    <property type="molecule type" value="Genomic_DNA"/>
</dbReference>
<dbReference type="Gene3D" id="1.10.3720.10">
    <property type="entry name" value="MetI-like"/>
    <property type="match status" value="2"/>
</dbReference>
<evidence type="ECO:0000313" key="11">
    <source>
        <dbReference type="Proteomes" id="UP000001062"/>
    </source>
</evidence>